<reference evidence="2 3" key="1">
    <citation type="submission" date="2019-06" db="EMBL/GenBank/DDBJ databases">
        <title>Draft genomes of female and male turbot (Scophthalmus maximus).</title>
        <authorList>
            <person name="Xu H."/>
            <person name="Xu X.-W."/>
            <person name="Shao C."/>
            <person name="Chen S."/>
        </authorList>
    </citation>
    <scope>NUCLEOTIDE SEQUENCE [LARGE SCALE GENOMIC DNA]</scope>
    <source>
        <strain evidence="2">Ysfricsl-2016a</strain>
        <tissue evidence="2">Blood</tissue>
    </source>
</reference>
<protein>
    <submittedName>
        <fullName evidence="2">Uncharacterized protein</fullName>
    </submittedName>
</protein>
<evidence type="ECO:0000256" key="1">
    <source>
        <dbReference type="SAM" id="MobiDB-lite"/>
    </source>
</evidence>
<comment type="caution">
    <text evidence="2">The sequence shown here is derived from an EMBL/GenBank/DDBJ whole genome shotgun (WGS) entry which is preliminary data.</text>
</comment>
<dbReference type="AlphaFoldDB" id="A0A6A4RI39"/>
<dbReference type="EMBL" id="VEVO01005645">
    <property type="protein sequence ID" value="KAF0021523.1"/>
    <property type="molecule type" value="Genomic_DNA"/>
</dbReference>
<proteinExistence type="predicted"/>
<name>A0A6A4RI39_SCOMX</name>
<evidence type="ECO:0000313" key="3">
    <source>
        <dbReference type="Proteomes" id="UP000438429"/>
    </source>
</evidence>
<evidence type="ECO:0000313" key="2">
    <source>
        <dbReference type="EMBL" id="KAF0021523.1"/>
    </source>
</evidence>
<organism evidence="2 3">
    <name type="scientific">Scophthalmus maximus</name>
    <name type="common">Turbot</name>
    <name type="synonym">Psetta maxima</name>
    <dbReference type="NCBI Taxonomy" id="52904"/>
    <lineage>
        <taxon>Eukaryota</taxon>
        <taxon>Metazoa</taxon>
        <taxon>Chordata</taxon>
        <taxon>Craniata</taxon>
        <taxon>Vertebrata</taxon>
        <taxon>Euteleostomi</taxon>
        <taxon>Actinopterygii</taxon>
        <taxon>Neopterygii</taxon>
        <taxon>Teleostei</taxon>
        <taxon>Neoteleostei</taxon>
        <taxon>Acanthomorphata</taxon>
        <taxon>Carangaria</taxon>
        <taxon>Pleuronectiformes</taxon>
        <taxon>Pleuronectoidei</taxon>
        <taxon>Scophthalmidae</taxon>
        <taxon>Scophthalmus</taxon>
    </lineage>
</organism>
<gene>
    <name evidence="2" type="ORF">F2P81_026225</name>
</gene>
<accession>A0A6A4RI39</accession>
<dbReference type="Proteomes" id="UP000438429">
    <property type="component" value="Unassembled WGS sequence"/>
</dbReference>
<sequence length="126" mass="14076">MQIAFECHTSKISRPDKKKKEKEFVIFRPFGSQLASDVECGCEAASPRAAVASDGVDPRRSQSAFRKGTGPPESAMTRRTHTTGVNFLPLLTRPEEIVSEAISVMTTSHFVKVERSSARERRFFDK</sequence>
<feature type="region of interest" description="Disordered" evidence="1">
    <location>
        <begin position="48"/>
        <end position="81"/>
    </location>
</feature>